<sequence>MMNTHQDIRPDNIPIRPGGRIALFDSDHATAAEDASDFVKIDRWCLTSSEDRRQLLNA</sequence>
<comment type="caution">
    <text evidence="1">The sequence shown here is derived from an EMBL/GenBank/DDBJ whole genome shotgun (WGS) entry which is preliminary data.</text>
</comment>
<organism evidence="1 2">
    <name type="scientific">Kitasatospora cystarginea</name>
    <dbReference type="NCBI Taxonomy" id="58350"/>
    <lineage>
        <taxon>Bacteria</taxon>
        <taxon>Bacillati</taxon>
        <taxon>Actinomycetota</taxon>
        <taxon>Actinomycetes</taxon>
        <taxon>Kitasatosporales</taxon>
        <taxon>Streptomycetaceae</taxon>
        <taxon>Kitasatospora</taxon>
    </lineage>
</organism>
<evidence type="ECO:0000313" key="2">
    <source>
        <dbReference type="Proteomes" id="UP001500305"/>
    </source>
</evidence>
<gene>
    <name evidence="1" type="ORF">GCM10010430_44540</name>
</gene>
<dbReference type="EMBL" id="BAAATR010000020">
    <property type="protein sequence ID" value="GAA2255801.1"/>
    <property type="molecule type" value="Genomic_DNA"/>
</dbReference>
<protein>
    <recommendedName>
        <fullName evidence="3">Protein kinase domain-containing protein</fullName>
    </recommendedName>
</protein>
<reference evidence="1 2" key="1">
    <citation type="journal article" date="2019" name="Int. J. Syst. Evol. Microbiol.">
        <title>The Global Catalogue of Microorganisms (GCM) 10K type strain sequencing project: providing services to taxonomists for standard genome sequencing and annotation.</title>
        <authorList>
            <consortium name="The Broad Institute Genomics Platform"/>
            <consortium name="The Broad Institute Genome Sequencing Center for Infectious Disease"/>
            <person name="Wu L."/>
            <person name="Ma J."/>
        </authorList>
    </citation>
    <scope>NUCLEOTIDE SEQUENCE [LARGE SCALE GENOMIC DNA]</scope>
    <source>
        <strain evidence="1 2">JCM 7356</strain>
    </source>
</reference>
<proteinExistence type="predicted"/>
<evidence type="ECO:0000313" key="1">
    <source>
        <dbReference type="EMBL" id="GAA2255801.1"/>
    </source>
</evidence>
<dbReference type="Proteomes" id="UP001500305">
    <property type="component" value="Unassembled WGS sequence"/>
</dbReference>
<name>A0ABN3EER7_9ACTN</name>
<accession>A0ABN3EER7</accession>
<evidence type="ECO:0008006" key="3">
    <source>
        <dbReference type="Google" id="ProtNLM"/>
    </source>
</evidence>
<keyword evidence="2" id="KW-1185">Reference proteome</keyword>